<feature type="compositionally biased region" description="Polar residues" evidence="1">
    <location>
        <begin position="175"/>
        <end position="184"/>
    </location>
</feature>
<organism evidence="3 4">
    <name type="scientific">Kwoniella dendrophila CBS 6074</name>
    <dbReference type="NCBI Taxonomy" id="1295534"/>
    <lineage>
        <taxon>Eukaryota</taxon>
        <taxon>Fungi</taxon>
        <taxon>Dikarya</taxon>
        <taxon>Basidiomycota</taxon>
        <taxon>Agaricomycotina</taxon>
        <taxon>Tremellomycetes</taxon>
        <taxon>Tremellales</taxon>
        <taxon>Cryptococcaceae</taxon>
        <taxon>Kwoniella</taxon>
    </lineage>
</organism>
<feature type="compositionally biased region" description="Basic residues" evidence="1">
    <location>
        <begin position="157"/>
        <end position="167"/>
    </location>
</feature>
<evidence type="ECO:0000313" key="4">
    <source>
        <dbReference type="Proteomes" id="UP001355207"/>
    </source>
</evidence>
<feature type="region of interest" description="Disordered" evidence="1">
    <location>
        <begin position="1"/>
        <end position="21"/>
    </location>
</feature>
<feature type="compositionally biased region" description="Basic and acidic residues" evidence="1">
    <location>
        <begin position="185"/>
        <end position="203"/>
    </location>
</feature>
<dbReference type="Proteomes" id="UP001355207">
    <property type="component" value="Chromosome 9"/>
</dbReference>
<dbReference type="EMBL" id="CP144106">
    <property type="protein sequence ID" value="WWC92036.1"/>
    <property type="molecule type" value="Genomic_DNA"/>
</dbReference>
<feature type="region of interest" description="Disordered" evidence="1">
    <location>
        <begin position="315"/>
        <end position="344"/>
    </location>
</feature>
<sequence length="565" mass="62923">MSSSNRGSSSSTRYTSSSTNNYLDNEVEDDQVFFDLLFFGESFWVVGTPQAVQEMNADIEKNGGTISKSINLATRVIFLKPDDFSQCLKGINELTAMVNSHKSDGKGIPLAEGWIRDCTIRQEPVETKPYLVNDKNMFDGKFWNKIGKGKEKPSLVGKKRRSKRLKTVHFPPTPETSKTVLSPTRTEDRPELNPTSHEAHPQPNLDEKIIADPRSQKIVYPPSPLSIPSRTAAMNGNGEDSFYKSQTAPTRVSTHIYPITPVASPSTSNSAATQVSIHLSPAVEQPLYERHFPTGFDHPGSSSNLHISDLKQLNAPQPLPTAESHATSNSYRNQEERFSQQAAPSASFINVGTISQRNEQCTNISSSSQLRDWSAEPSTTCIDPQLLAPTAEHSQYNSNDKLSHQSQPLISTDNVITDHQPITNQVLECEYPSTLEVAHEKKDKTHDPDYQEEEKPVKVKSESKSAQYNRKYRNQTTVQPQDQQAYNALVADLKSKVAGGGFPKGGMKAYMIKRGIHSLYTKYGTLIRAEVPGLPHSRENFTKMAQGGNARWQKFIEEQNAEQEK</sequence>
<dbReference type="AlphaFoldDB" id="A0AAX4K2W0"/>
<protein>
    <recommendedName>
        <fullName evidence="2">BRCT domain-containing protein</fullName>
    </recommendedName>
</protein>
<keyword evidence="4" id="KW-1185">Reference proteome</keyword>
<feature type="region of interest" description="Disordered" evidence="1">
    <location>
        <begin position="439"/>
        <end position="466"/>
    </location>
</feature>
<evidence type="ECO:0000259" key="2">
    <source>
        <dbReference type="PROSITE" id="PS50172"/>
    </source>
</evidence>
<name>A0AAX4K2W0_9TREE</name>
<feature type="compositionally biased region" description="Basic and acidic residues" evidence="1">
    <location>
        <begin position="439"/>
        <end position="463"/>
    </location>
</feature>
<dbReference type="PROSITE" id="PS50172">
    <property type="entry name" value="BRCT"/>
    <property type="match status" value="1"/>
</dbReference>
<reference evidence="3 4" key="1">
    <citation type="submission" date="2024-01" db="EMBL/GenBank/DDBJ databases">
        <title>Comparative genomics of Cryptococcus and Kwoniella reveals pathogenesis evolution and contrasting modes of karyotype evolution via chromosome fusion or intercentromeric recombination.</title>
        <authorList>
            <person name="Coelho M.A."/>
            <person name="David-Palma M."/>
            <person name="Shea T."/>
            <person name="Bowers K."/>
            <person name="McGinley-Smith S."/>
            <person name="Mohammad A.W."/>
            <person name="Gnirke A."/>
            <person name="Yurkov A.M."/>
            <person name="Nowrousian M."/>
            <person name="Sun S."/>
            <person name="Cuomo C.A."/>
            <person name="Heitman J."/>
        </authorList>
    </citation>
    <scope>NUCLEOTIDE SEQUENCE [LARGE SCALE GENOMIC DNA]</scope>
    <source>
        <strain evidence="3 4">CBS 6074</strain>
    </source>
</reference>
<feature type="region of interest" description="Disordered" evidence="1">
    <location>
        <begin position="150"/>
        <end position="203"/>
    </location>
</feature>
<proteinExistence type="predicted"/>
<dbReference type="GeneID" id="91097659"/>
<accession>A0AAX4K2W0</accession>
<evidence type="ECO:0000256" key="1">
    <source>
        <dbReference type="SAM" id="MobiDB-lite"/>
    </source>
</evidence>
<dbReference type="RefSeq" id="XP_066078798.1">
    <property type="nucleotide sequence ID" value="XM_066222701.1"/>
</dbReference>
<evidence type="ECO:0000313" key="3">
    <source>
        <dbReference type="EMBL" id="WWC92036.1"/>
    </source>
</evidence>
<dbReference type="InterPro" id="IPR001357">
    <property type="entry name" value="BRCT_dom"/>
</dbReference>
<gene>
    <name evidence="3" type="ORF">L201_006990</name>
</gene>
<feature type="domain" description="BRCT" evidence="2">
    <location>
        <begin position="28"/>
        <end position="132"/>
    </location>
</feature>